<keyword evidence="1" id="KW-0812">Transmembrane</keyword>
<feature type="transmembrane region" description="Helical" evidence="1">
    <location>
        <begin position="129"/>
        <end position="149"/>
    </location>
</feature>
<evidence type="ECO:0000313" key="5">
    <source>
        <dbReference type="Proteomes" id="UP001146469"/>
    </source>
</evidence>
<feature type="transmembrane region" description="Helical" evidence="1">
    <location>
        <begin position="169"/>
        <end position="192"/>
    </location>
</feature>
<dbReference type="Pfam" id="PF10081">
    <property type="entry name" value="Abhydrolase_9"/>
    <property type="match status" value="1"/>
</dbReference>
<dbReference type="EMBL" id="JAKMUT010000007">
    <property type="protein sequence ID" value="MCZ9290227.1"/>
    <property type="molecule type" value="Genomic_DNA"/>
</dbReference>
<dbReference type="InterPro" id="IPR027787">
    <property type="entry name" value="Alpha/beta-hydrolase_catalytic"/>
</dbReference>
<keyword evidence="1" id="KW-1133">Transmembrane helix</keyword>
<gene>
    <name evidence="4" type="ORF">L8V00_08440</name>
</gene>
<dbReference type="InterPro" id="IPR027788">
    <property type="entry name" value="Alpha/beta-hydrolase_N_dom"/>
</dbReference>
<feature type="domain" description="Alpha/beta-hydrolase catalytic" evidence="2">
    <location>
        <begin position="304"/>
        <end position="595"/>
    </location>
</feature>
<dbReference type="RefSeq" id="WP_239316780.1">
    <property type="nucleotide sequence ID" value="NZ_JAKMUT010000007.1"/>
</dbReference>
<protein>
    <submittedName>
        <fullName evidence="4">Alpha/beta-hydrolase family protein</fullName>
    </submittedName>
</protein>
<organism evidence="4 5">
    <name type="scientific">Corynebacterium evansiae</name>
    <dbReference type="NCBI Taxonomy" id="2913499"/>
    <lineage>
        <taxon>Bacteria</taxon>
        <taxon>Bacillati</taxon>
        <taxon>Actinomycetota</taxon>
        <taxon>Actinomycetes</taxon>
        <taxon>Mycobacteriales</taxon>
        <taxon>Corynebacteriaceae</taxon>
        <taxon>Corynebacterium</taxon>
    </lineage>
</organism>
<evidence type="ECO:0000259" key="2">
    <source>
        <dbReference type="Pfam" id="PF10081"/>
    </source>
</evidence>
<feature type="transmembrane region" description="Helical" evidence="1">
    <location>
        <begin position="204"/>
        <end position="225"/>
    </location>
</feature>
<feature type="domain" description="Alpha/beta-hydrolase N-terminal" evidence="3">
    <location>
        <begin position="72"/>
        <end position="286"/>
    </location>
</feature>
<dbReference type="SUPFAM" id="SSF53474">
    <property type="entry name" value="alpha/beta-Hydrolases"/>
    <property type="match status" value="1"/>
</dbReference>
<comment type="caution">
    <text evidence="4">The sequence shown here is derived from an EMBL/GenBank/DDBJ whole genome shotgun (WGS) entry which is preliminary data.</text>
</comment>
<keyword evidence="5" id="KW-1185">Reference proteome</keyword>
<keyword evidence="1" id="KW-0472">Membrane</keyword>
<evidence type="ECO:0000313" key="4">
    <source>
        <dbReference type="EMBL" id="MCZ9290227.1"/>
    </source>
</evidence>
<evidence type="ECO:0000259" key="3">
    <source>
        <dbReference type="Pfam" id="PF15420"/>
    </source>
</evidence>
<dbReference type="Pfam" id="PF15420">
    <property type="entry name" value="Abhydrolase_9_N"/>
    <property type="match status" value="1"/>
</dbReference>
<dbReference type="InterPro" id="IPR029058">
    <property type="entry name" value="AB_hydrolase_fold"/>
</dbReference>
<dbReference type="AlphaFoldDB" id="A0A9X3RGZ1"/>
<sequence length="639" mass="71279">MRNLRRRILPGLKRRAKWASLTTLSYSFRAAAGAIDLYANLFPGVRLNRRYALDPRRGFAIIGAEIGMWNALSPSLLPHPWWAVAGNASTSQTVGHFNGTIIASAVLPAFRAAGLDLRELVNKPGYREAYRAMHAAVTLATAVAAYRFYKRQGESAALVNSQRLGAPSAFVGVAVSTLGYGAFLLLGELLQSSFDLTRHSLRRFVPAPVAVPVAAGAVGVIAYLISDKILLRQFLEKFNEKAELVNRRVYWGYQQPWEPERSGSVWSHERWISLGAQGRVLVGGGPRARDITEVTGLTDVHEPIRIYGGLAPGRTLESIVELVKRELLRTGALHRSAIVIHTSTGTGWVPDWQLDTVEFLTGGNCVNVAMQYSYVQSPVAYVLDRDTPVRAAKLLIDAVFELLDGMPNAPKVFVTGESLGAYGTAAAFDGLEDMLAKVDGAVLSGAPRFTKMIRDMTTYRSEGSPERLPLYDQGRHVRFISHADHLDRDWRGQEYGQPWQHPRMAVVQHASDAIVWWDTDLFWKEPDWLREPGARGVPAPATQHNDVVHKLRWIPFTTGWQVAMDMLTSKQTPAGHGHNYRGIMVPTWERILGPDLVRAPLNPELQQRITDWITEHSRDTRREEDRFLDRFGFGVARED</sequence>
<accession>A0A9X3RGZ1</accession>
<reference evidence="4" key="1">
    <citation type="submission" date="2022-02" db="EMBL/GenBank/DDBJ databases">
        <title>Corynebacterium sp. from urogenital microbiome.</title>
        <authorList>
            <person name="Cappelli E.A."/>
            <person name="Ribeiro T.G."/>
            <person name="Peixe L."/>
        </authorList>
    </citation>
    <scope>NUCLEOTIDE SEQUENCE</scope>
    <source>
        <strain evidence="4">C8Ua_174</strain>
    </source>
</reference>
<dbReference type="Proteomes" id="UP001146469">
    <property type="component" value="Unassembled WGS sequence"/>
</dbReference>
<evidence type="ECO:0000256" key="1">
    <source>
        <dbReference type="SAM" id="Phobius"/>
    </source>
</evidence>
<name>A0A9X3RGZ1_9CORY</name>
<proteinExistence type="predicted"/>